<dbReference type="EMBL" id="JBHLVZ010000076">
    <property type="protein sequence ID" value="MFC0388110.1"/>
    <property type="molecule type" value="Genomic_DNA"/>
</dbReference>
<evidence type="ECO:0000313" key="4">
    <source>
        <dbReference type="Proteomes" id="UP001589789"/>
    </source>
</evidence>
<keyword evidence="4" id="KW-1185">Reference proteome</keyword>
<comment type="caution">
    <text evidence="3">The sequence shown here is derived from an EMBL/GenBank/DDBJ whole genome shotgun (WGS) entry which is preliminary data.</text>
</comment>
<evidence type="ECO:0000259" key="2">
    <source>
        <dbReference type="PROSITE" id="PS51781"/>
    </source>
</evidence>
<feature type="region of interest" description="Disordered" evidence="1">
    <location>
        <begin position="116"/>
        <end position="195"/>
    </location>
</feature>
<name>A0ABV6IWY2_9PROT</name>
<feature type="domain" description="SH3b" evidence="2">
    <location>
        <begin position="174"/>
        <end position="239"/>
    </location>
</feature>
<accession>A0ABV6IWY2</accession>
<protein>
    <submittedName>
        <fullName evidence="3">SH3 domain-containing protein</fullName>
    </submittedName>
</protein>
<dbReference type="Pfam" id="PF08239">
    <property type="entry name" value="SH3_3"/>
    <property type="match status" value="1"/>
</dbReference>
<dbReference type="PROSITE" id="PS51781">
    <property type="entry name" value="SH3B"/>
    <property type="match status" value="1"/>
</dbReference>
<dbReference type="Gene3D" id="2.30.30.40">
    <property type="entry name" value="SH3 Domains"/>
    <property type="match status" value="1"/>
</dbReference>
<sequence length="239" mass="24610">MRHWLLAGLLLFGGCESKAAERPADRRAAAQRAAEDTIREVSHDPVAFRAVVAFQQATPRVVAVCGQVRIGPAPGSFTPFVAVVTYWDDVNEGGTVTPMLATTGEGATRVTIEAANRCREGGGAPAGGVNPPSPARDDEILRRQETPQGRPATPSAPETGPSPPAERPGPGSARQGDTVTSRLPGTLRSSPDGRGAAIGVLRAGTGVTVYGTAPGGWYEVGDASGPTGWVHGSRLFGTP</sequence>
<dbReference type="InterPro" id="IPR003646">
    <property type="entry name" value="SH3-like_bac-type"/>
</dbReference>
<gene>
    <name evidence="3" type="ORF">ACFFIC_21580</name>
</gene>
<evidence type="ECO:0000256" key="1">
    <source>
        <dbReference type="SAM" id="MobiDB-lite"/>
    </source>
</evidence>
<dbReference type="Proteomes" id="UP001589789">
    <property type="component" value="Unassembled WGS sequence"/>
</dbReference>
<feature type="compositionally biased region" description="Polar residues" evidence="1">
    <location>
        <begin position="175"/>
        <end position="189"/>
    </location>
</feature>
<feature type="compositionally biased region" description="Basic and acidic residues" evidence="1">
    <location>
        <begin position="135"/>
        <end position="145"/>
    </location>
</feature>
<evidence type="ECO:0000313" key="3">
    <source>
        <dbReference type="EMBL" id="MFC0388110.1"/>
    </source>
</evidence>
<organism evidence="3 4">
    <name type="scientific">Muricoccus vinaceus</name>
    <dbReference type="NCBI Taxonomy" id="424704"/>
    <lineage>
        <taxon>Bacteria</taxon>
        <taxon>Pseudomonadati</taxon>
        <taxon>Pseudomonadota</taxon>
        <taxon>Alphaproteobacteria</taxon>
        <taxon>Acetobacterales</taxon>
        <taxon>Roseomonadaceae</taxon>
        <taxon>Muricoccus</taxon>
    </lineage>
</organism>
<dbReference type="PROSITE" id="PS51257">
    <property type="entry name" value="PROKAR_LIPOPROTEIN"/>
    <property type="match status" value="1"/>
</dbReference>
<proteinExistence type="predicted"/>
<dbReference type="RefSeq" id="WP_377054213.1">
    <property type="nucleotide sequence ID" value="NZ_JBHLVZ010000076.1"/>
</dbReference>
<reference evidence="3 4" key="1">
    <citation type="submission" date="2024-09" db="EMBL/GenBank/DDBJ databases">
        <authorList>
            <person name="Sun Q."/>
            <person name="Mori K."/>
        </authorList>
    </citation>
    <scope>NUCLEOTIDE SEQUENCE [LARGE SCALE GENOMIC DNA]</scope>
    <source>
        <strain evidence="3 4">CCM 7468</strain>
    </source>
</reference>